<dbReference type="EMBL" id="JAEHOE010000040">
    <property type="protein sequence ID" value="KAG2493067.1"/>
    <property type="molecule type" value="Genomic_DNA"/>
</dbReference>
<feature type="compositionally biased region" description="Gly residues" evidence="4">
    <location>
        <begin position="883"/>
        <end position="898"/>
    </location>
</feature>
<keyword evidence="7" id="KW-1185">Reference proteome</keyword>
<keyword evidence="2" id="KW-0863">Zinc-finger</keyword>
<sequence length="898" mass="94408">MASNDGATPTVADEGEGTGCCRVLGCNRDMASERRYYQRHMICEAHLKSLCLVVDGEQMRFCQQCARLHNLTEFQGDQRSCRVRLKHRNKRRLLLKQQRREEAARQAAAQQNPHQPRSQHPPARGLGPRHQPPSSEDEDEDGERSPGPPLSGAAAGAGSDAAAGDGSDPALSDRSRQPSAPRGVARPLNTGDTAAYVAGTGRGGVGPNRGAHGSADSAVRLHPGGAPQLAALQRKRSAPSSLLDPGSGEGQPHAMRRPAGPLSGPEAASGGGGGSLRSAAAGMGSGSASGHDGASFLAQLDTWLQREAGVGVGGAAADAQYEAAADAAAAAAAGAAAGGAGYGGRAGGGGSSLLPLRHLEHPRQAAAAADGGGGGVLLADMARRRPSQGYTPQLQPLGPGPGPGPGPGAQGLHRADSSSPMAVGGSPPSYGVAPQPGGSPLPPGQGPSSGPHGMSHGQGHGVGASVGMDPLGRPFLSVPPLPHRPPELDMDYEGEGPGGPGLGPGSAHEAHEALVLQQQLRMLQQHRELEARRVRALEAQRRESLLEAEHQRVLASREREVREQLLRRSNTGLAAAATPHGIGMGVGMGGMGNGGGSSGGHPAAGMDPHFGRTSAGLLLMRSGAEEPDRMLELIREEIEGRAPLGGQRHTAPPPQHLYERAPPAPATGRYLGPPEPAPDWHEPVGRLQHPSHSPHLQPYPHHHHSQPQPQSYHHHHPQQQQHQYDHQYDHPQYDHPQYDHPQYDHPHHQQQHQHSSHQQQLRQHSGGWAHDSPSPPPPQLAQRQLSAGWEPQHAASYHPAHSGGRGSYGTDGPEPQPLSRTYPAHNGHRASEHYGGEAEYGRALTAPELGMEWERQGQRQGHEQRYAWEARQQAQAESYRGQGWDGYGGGVGGESPPE</sequence>
<feature type="region of interest" description="Disordered" evidence="4">
    <location>
        <begin position="640"/>
        <end position="898"/>
    </location>
</feature>
<dbReference type="GO" id="GO:0005634">
    <property type="term" value="C:nucleus"/>
    <property type="evidence" value="ECO:0007669"/>
    <property type="project" value="InterPro"/>
</dbReference>
<evidence type="ECO:0000256" key="2">
    <source>
        <dbReference type="ARBA" id="ARBA00022771"/>
    </source>
</evidence>
<feature type="region of interest" description="Disordered" evidence="4">
    <location>
        <begin position="387"/>
        <end position="487"/>
    </location>
</feature>
<feature type="compositionally biased region" description="Low complexity" evidence="4">
    <location>
        <begin position="756"/>
        <end position="765"/>
    </location>
</feature>
<dbReference type="OrthoDB" id="514967at2759"/>
<dbReference type="Gene3D" id="4.10.1100.10">
    <property type="entry name" value="Transcription factor, SBP-box domain"/>
    <property type="match status" value="1"/>
</dbReference>
<protein>
    <recommendedName>
        <fullName evidence="5">SBP-type domain-containing protein</fullName>
    </recommendedName>
</protein>
<evidence type="ECO:0000313" key="6">
    <source>
        <dbReference type="EMBL" id="KAG2493067.1"/>
    </source>
</evidence>
<name>A0A835XXT0_9CHLO</name>
<dbReference type="PANTHER" id="PTHR31251">
    <property type="entry name" value="SQUAMOSA PROMOTER-BINDING-LIKE PROTEIN 4"/>
    <property type="match status" value="1"/>
</dbReference>
<feature type="compositionally biased region" description="Low complexity" evidence="4">
    <location>
        <begin position="259"/>
        <end position="268"/>
    </location>
</feature>
<dbReference type="GO" id="GO:0008270">
    <property type="term" value="F:zinc ion binding"/>
    <property type="evidence" value="ECO:0007669"/>
    <property type="project" value="UniProtKB-KW"/>
</dbReference>
<evidence type="ECO:0000256" key="1">
    <source>
        <dbReference type="ARBA" id="ARBA00022723"/>
    </source>
</evidence>
<keyword evidence="3" id="KW-0862">Zinc</keyword>
<dbReference type="SUPFAM" id="SSF103612">
    <property type="entry name" value="SBT domain"/>
    <property type="match status" value="1"/>
</dbReference>
<evidence type="ECO:0000259" key="5">
    <source>
        <dbReference type="PROSITE" id="PS51141"/>
    </source>
</evidence>
<organism evidence="6 7">
    <name type="scientific">Edaphochlamys debaryana</name>
    <dbReference type="NCBI Taxonomy" id="47281"/>
    <lineage>
        <taxon>Eukaryota</taxon>
        <taxon>Viridiplantae</taxon>
        <taxon>Chlorophyta</taxon>
        <taxon>core chlorophytes</taxon>
        <taxon>Chlorophyceae</taxon>
        <taxon>CS clade</taxon>
        <taxon>Chlamydomonadales</taxon>
        <taxon>Chlamydomonadales incertae sedis</taxon>
        <taxon>Edaphochlamys</taxon>
    </lineage>
</organism>
<feature type="compositionally biased region" description="Basic and acidic residues" evidence="4">
    <location>
        <begin position="852"/>
        <end position="868"/>
    </location>
</feature>
<accession>A0A835XXT0</accession>
<comment type="caution">
    <text evidence="6">The sequence shown here is derived from an EMBL/GenBank/DDBJ whole genome shotgun (WGS) entry which is preliminary data.</text>
</comment>
<feature type="region of interest" description="Disordered" evidence="4">
    <location>
        <begin position="98"/>
        <end position="291"/>
    </location>
</feature>
<dbReference type="Proteomes" id="UP000612055">
    <property type="component" value="Unassembled WGS sequence"/>
</dbReference>
<keyword evidence="1" id="KW-0479">Metal-binding</keyword>
<dbReference type="InterPro" id="IPR044817">
    <property type="entry name" value="SBP-like"/>
</dbReference>
<dbReference type="InterPro" id="IPR004333">
    <property type="entry name" value="SBP_dom"/>
</dbReference>
<reference evidence="6" key="1">
    <citation type="journal article" date="2020" name="bioRxiv">
        <title>Comparative genomics of Chlamydomonas.</title>
        <authorList>
            <person name="Craig R.J."/>
            <person name="Hasan A.R."/>
            <person name="Ness R.W."/>
            <person name="Keightley P.D."/>
        </authorList>
    </citation>
    <scope>NUCLEOTIDE SEQUENCE</scope>
    <source>
        <strain evidence="6">CCAP 11/70</strain>
    </source>
</reference>
<feature type="compositionally biased region" description="Low complexity" evidence="4">
    <location>
        <begin position="688"/>
        <end position="699"/>
    </location>
</feature>
<dbReference type="Pfam" id="PF03110">
    <property type="entry name" value="SBP"/>
    <property type="match status" value="1"/>
</dbReference>
<feature type="compositionally biased region" description="Basic and acidic residues" evidence="4">
    <location>
        <begin position="723"/>
        <end position="747"/>
    </location>
</feature>
<evidence type="ECO:0000256" key="4">
    <source>
        <dbReference type="SAM" id="MobiDB-lite"/>
    </source>
</evidence>
<evidence type="ECO:0000256" key="3">
    <source>
        <dbReference type="ARBA" id="ARBA00022833"/>
    </source>
</evidence>
<feature type="compositionally biased region" description="Low complexity" evidence="4">
    <location>
        <begin position="150"/>
        <end position="170"/>
    </location>
</feature>
<feature type="compositionally biased region" description="Low complexity" evidence="4">
    <location>
        <begin position="446"/>
        <end position="455"/>
    </location>
</feature>
<feature type="compositionally biased region" description="Basic and acidic residues" evidence="4">
    <location>
        <begin position="829"/>
        <end position="840"/>
    </location>
</feature>
<gene>
    <name evidence="6" type="ORF">HYH03_008730</name>
</gene>
<feature type="compositionally biased region" description="Low complexity" evidence="4">
    <location>
        <begin position="276"/>
        <end position="291"/>
    </location>
</feature>
<dbReference type="GO" id="GO:0003677">
    <property type="term" value="F:DNA binding"/>
    <property type="evidence" value="ECO:0007669"/>
    <property type="project" value="InterPro"/>
</dbReference>
<dbReference type="InterPro" id="IPR036893">
    <property type="entry name" value="SBP_sf"/>
</dbReference>
<dbReference type="PANTHER" id="PTHR31251:SF169">
    <property type="entry name" value="SQUAMOSA PROMOTER-BINDING-LIKE PROTEIN 8"/>
    <property type="match status" value="1"/>
</dbReference>
<dbReference type="PROSITE" id="PS51141">
    <property type="entry name" value="ZF_SBP"/>
    <property type="match status" value="1"/>
</dbReference>
<evidence type="ECO:0000313" key="7">
    <source>
        <dbReference type="Proteomes" id="UP000612055"/>
    </source>
</evidence>
<feature type="domain" description="SBP-type" evidence="5">
    <location>
        <begin position="18"/>
        <end position="95"/>
    </location>
</feature>
<dbReference type="AlphaFoldDB" id="A0A835XXT0"/>
<proteinExistence type="predicted"/>